<keyword evidence="2" id="KW-1133">Transmembrane helix</keyword>
<evidence type="ECO:0000313" key="3">
    <source>
        <dbReference type="EMBL" id="NYE41774.1"/>
    </source>
</evidence>
<feature type="compositionally biased region" description="Low complexity" evidence="1">
    <location>
        <begin position="107"/>
        <end position="176"/>
    </location>
</feature>
<comment type="caution">
    <text evidence="3">The sequence shown here is derived from an EMBL/GenBank/DDBJ whole genome shotgun (WGS) entry which is preliminary data.</text>
</comment>
<evidence type="ECO:0000256" key="2">
    <source>
        <dbReference type="SAM" id="Phobius"/>
    </source>
</evidence>
<proteinExistence type="predicted"/>
<protein>
    <submittedName>
        <fullName evidence="3">Uncharacterized protein</fullName>
    </submittedName>
</protein>
<sequence length="256" mass="25002">MAPGLLPSRRPRPSRCLLCLAMTAVAALGPVGWTYAAERPPGGAAHRPAVPLLAGTGARGPLAPAPRSGELAGTSTSGPSAPATTAPPSRPTAPPPWLHVPAPGPSGRPSATTSGSASATPSAPTSAPAPAASGRAKPSSGVTVPPAGSSASPSASADVSPLAGRPAGAGRARPGRSLSPIEIARADSLLEEEEKPAPDLGEALPEDVTPGASPRPAPQAMDGPAVRQVQEVSLGAGIALVGLGLGFLALRMRRAL</sequence>
<reference evidence="3 4" key="1">
    <citation type="submission" date="2020-07" db="EMBL/GenBank/DDBJ databases">
        <title>Sequencing the genomes of 1000 actinobacteria strains.</title>
        <authorList>
            <person name="Klenk H.-P."/>
        </authorList>
    </citation>
    <scope>NUCLEOTIDE SEQUENCE [LARGE SCALE GENOMIC DNA]</scope>
    <source>
        <strain evidence="3 4">DSM 41455</strain>
    </source>
</reference>
<gene>
    <name evidence="3" type="ORF">HEB29_002785</name>
</gene>
<keyword evidence="2" id="KW-0472">Membrane</keyword>
<dbReference type="Proteomes" id="UP000530403">
    <property type="component" value="Unassembled WGS sequence"/>
</dbReference>
<feature type="compositionally biased region" description="Low complexity" evidence="1">
    <location>
        <begin position="72"/>
        <end position="87"/>
    </location>
</feature>
<evidence type="ECO:0000256" key="1">
    <source>
        <dbReference type="SAM" id="MobiDB-lite"/>
    </source>
</evidence>
<feature type="compositionally biased region" description="Pro residues" evidence="1">
    <location>
        <begin position="88"/>
        <end position="106"/>
    </location>
</feature>
<dbReference type="AlphaFoldDB" id="A0A7Y9KWD6"/>
<feature type="region of interest" description="Disordered" evidence="1">
    <location>
        <begin position="40"/>
        <end position="224"/>
    </location>
</feature>
<evidence type="ECO:0000313" key="4">
    <source>
        <dbReference type="Proteomes" id="UP000530403"/>
    </source>
</evidence>
<feature type="transmembrane region" description="Helical" evidence="2">
    <location>
        <begin position="232"/>
        <end position="250"/>
    </location>
</feature>
<organism evidence="3 4">
    <name type="scientific">Streptomyces fulvorobeus</name>
    <dbReference type="NCBI Taxonomy" id="284028"/>
    <lineage>
        <taxon>Bacteria</taxon>
        <taxon>Bacillati</taxon>
        <taxon>Actinomycetota</taxon>
        <taxon>Actinomycetes</taxon>
        <taxon>Kitasatosporales</taxon>
        <taxon>Streptomycetaceae</taxon>
        <taxon>Streptomyces</taxon>
    </lineage>
</organism>
<keyword evidence="2" id="KW-0812">Transmembrane</keyword>
<accession>A0A7Y9KWD6</accession>
<dbReference type="EMBL" id="JACCCF010000001">
    <property type="protein sequence ID" value="NYE41774.1"/>
    <property type="molecule type" value="Genomic_DNA"/>
</dbReference>
<dbReference type="RefSeq" id="WP_173314014.1">
    <property type="nucleotide sequence ID" value="NZ_BAAAUE010000014.1"/>
</dbReference>
<name>A0A7Y9KWD6_9ACTN</name>